<evidence type="ECO:0000313" key="11">
    <source>
        <dbReference type="EMBL" id="MDY0883910.1"/>
    </source>
</evidence>
<protein>
    <submittedName>
        <fullName evidence="11">CCA tRNA nucleotidyltransferase</fullName>
    </submittedName>
</protein>
<dbReference type="InterPro" id="IPR002646">
    <property type="entry name" value="PolA_pol_head_dom"/>
</dbReference>
<keyword evidence="6" id="KW-0547">Nucleotide-binding</keyword>
<dbReference type="Proteomes" id="UP001279642">
    <property type="component" value="Unassembled WGS sequence"/>
</dbReference>
<dbReference type="InterPro" id="IPR043519">
    <property type="entry name" value="NT_sf"/>
</dbReference>
<dbReference type="Gene3D" id="1.10.3090.10">
    <property type="entry name" value="cca-adding enzyme, domain 2"/>
    <property type="match status" value="1"/>
</dbReference>
<dbReference type="SUPFAM" id="SSF81301">
    <property type="entry name" value="Nucleotidyltransferase"/>
    <property type="match status" value="1"/>
</dbReference>
<evidence type="ECO:0000256" key="4">
    <source>
        <dbReference type="ARBA" id="ARBA00022695"/>
    </source>
</evidence>
<evidence type="ECO:0000259" key="9">
    <source>
        <dbReference type="Pfam" id="PF01743"/>
    </source>
</evidence>
<keyword evidence="12" id="KW-1185">Reference proteome</keyword>
<accession>A0ABU5EEE8</accession>
<evidence type="ECO:0000256" key="1">
    <source>
        <dbReference type="ARBA" id="ARBA00001946"/>
    </source>
</evidence>
<dbReference type="Pfam" id="PF12627">
    <property type="entry name" value="PolyA_pol_RNAbd"/>
    <property type="match status" value="1"/>
</dbReference>
<keyword evidence="8" id="KW-0694">RNA-binding</keyword>
<comment type="caution">
    <text evidence="11">The sequence shown here is derived from an EMBL/GenBank/DDBJ whole genome shotgun (WGS) entry which is preliminary data.</text>
</comment>
<gene>
    <name evidence="11" type="ORF">SMD27_13745</name>
</gene>
<dbReference type="PANTHER" id="PTHR46173">
    <property type="entry name" value="CCA TRNA NUCLEOTIDYLTRANSFERASE 1, MITOCHONDRIAL"/>
    <property type="match status" value="1"/>
</dbReference>
<keyword evidence="3" id="KW-0819">tRNA processing</keyword>
<evidence type="ECO:0000259" key="10">
    <source>
        <dbReference type="Pfam" id="PF12627"/>
    </source>
</evidence>
<evidence type="ECO:0000256" key="2">
    <source>
        <dbReference type="ARBA" id="ARBA00022679"/>
    </source>
</evidence>
<sequence>MSTSLSFQPLPQPWMLQGAARHVYDALTAEGDEARFVGGCVRDALLGRKINDIDIATPLPPGKVIELLTSAGIKNIPTGIEHGTVTAVVNSEPIEVTTLRRDVETFGRQARVAFTDDWQADAARRDLTMNALSCRLDGRVHDYFGGLDDLTAGRVRFVGDPRTRMKEDYLRVLRFFRFHANYAAGEPDPAAMAAAKASASQLAHLSGERLRQETLKLLAAGRGPETWGHMLEAGIVSAYLPEATDQARLVLVAQREAALRIAPAAIRRLAALLPGKTEALAVGTRLRLSRREQERLSGIAAGPEIMLELEPVAVRRLVYRHGNDLALDLLLVHAEDDADLVQVAAIAESWHAPRMPVGGKDLAELGLQPGAAMGRWLALAEAWWIAGDFRADRAACMSWLKAQLTTG</sequence>
<dbReference type="SUPFAM" id="SSF81891">
    <property type="entry name" value="Poly A polymerase C-terminal region-like"/>
    <property type="match status" value="1"/>
</dbReference>
<keyword evidence="2 8" id="KW-0808">Transferase</keyword>
<dbReference type="InterPro" id="IPR050264">
    <property type="entry name" value="Bact_CCA-adding_enz_type3_sf"/>
</dbReference>
<dbReference type="RefSeq" id="WP_320508975.1">
    <property type="nucleotide sequence ID" value="NZ_JAXCLW010000003.1"/>
</dbReference>
<dbReference type="Gene3D" id="3.30.460.10">
    <property type="entry name" value="Beta Polymerase, domain 2"/>
    <property type="match status" value="1"/>
</dbReference>
<dbReference type="PANTHER" id="PTHR46173:SF1">
    <property type="entry name" value="CCA TRNA NUCLEOTIDYLTRANSFERASE 1, MITOCHONDRIAL"/>
    <property type="match status" value="1"/>
</dbReference>
<keyword evidence="4" id="KW-0548">Nucleotidyltransferase</keyword>
<comment type="similarity">
    <text evidence="8">Belongs to the tRNA nucleotidyltransferase/poly(A) polymerase family.</text>
</comment>
<reference evidence="11 12" key="1">
    <citation type="journal article" date="2016" name="Antonie Van Leeuwenhoek">
        <title>Dongia soli sp. nov., isolated from soil from Dokdo, Korea.</title>
        <authorList>
            <person name="Kim D.U."/>
            <person name="Lee H."/>
            <person name="Kim H."/>
            <person name="Kim S.G."/>
            <person name="Ka J.O."/>
        </authorList>
    </citation>
    <scope>NUCLEOTIDE SEQUENCE [LARGE SCALE GENOMIC DNA]</scope>
    <source>
        <strain evidence="11 12">D78</strain>
    </source>
</reference>
<keyword evidence="7" id="KW-0460">Magnesium</keyword>
<feature type="domain" description="Poly A polymerase head" evidence="9">
    <location>
        <begin position="34"/>
        <end position="156"/>
    </location>
</feature>
<organism evidence="11 12">
    <name type="scientific">Dongia soli</name>
    <dbReference type="NCBI Taxonomy" id="600628"/>
    <lineage>
        <taxon>Bacteria</taxon>
        <taxon>Pseudomonadati</taxon>
        <taxon>Pseudomonadota</taxon>
        <taxon>Alphaproteobacteria</taxon>
        <taxon>Rhodospirillales</taxon>
        <taxon>Dongiaceae</taxon>
        <taxon>Dongia</taxon>
    </lineage>
</organism>
<evidence type="ECO:0000256" key="7">
    <source>
        <dbReference type="ARBA" id="ARBA00022842"/>
    </source>
</evidence>
<feature type="domain" description="tRNA nucleotidyltransferase/poly(A) polymerase RNA and SrmB- binding" evidence="10">
    <location>
        <begin position="188"/>
        <end position="244"/>
    </location>
</feature>
<evidence type="ECO:0000256" key="6">
    <source>
        <dbReference type="ARBA" id="ARBA00022741"/>
    </source>
</evidence>
<comment type="cofactor">
    <cofactor evidence="1">
        <name>Mg(2+)</name>
        <dbReference type="ChEBI" id="CHEBI:18420"/>
    </cofactor>
</comment>
<name>A0ABU5EEE8_9PROT</name>
<keyword evidence="5" id="KW-0479">Metal-binding</keyword>
<dbReference type="InterPro" id="IPR032828">
    <property type="entry name" value="PolyA_RNA-bd"/>
</dbReference>
<dbReference type="EMBL" id="JAXCLW010000003">
    <property type="protein sequence ID" value="MDY0883910.1"/>
    <property type="molecule type" value="Genomic_DNA"/>
</dbReference>
<dbReference type="Pfam" id="PF01743">
    <property type="entry name" value="PolyA_pol"/>
    <property type="match status" value="1"/>
</dbReference>
<evidence type="ECO:0000256" key="3">
    <source>
        <dbReference type="ARBA" id="ARBA00022694"/>
    </source>
</evidence>
<evidence type="ECO:0000313" key="12">
    <source>
        <dbReference type="Proteomes" id="UP001279642"/>
    </source>
</evidence>
<evidence type="ECO:0000256" key="8">
    <source>
        <dbReference type="RuleBase" id="RU003953"/>
    </source>
</evidence>
<proteinExistence type="inferred from homology"/>
<evidence type="ECO:0000256" key="5">
    <source>
        <dbReference type="ARBA" id="ARBA00022723"/>
    </source>
</evidence>
<dbReference type="CDD" id="cd05398">
    <property type="entry name" value="NT_ClassII-CCAase"/>
    <property type="match status" value="1"/>
</dbReference>